<organism evidence="2 3">
    <name type="scientific">Caerostris extrusa</name>
    <name type="common">Bark spider</name>
    <name type="synonym">Caerostris bankana</name>
    <dbReference type="NCBI Taxonomy" id="172846"/>
    <lineage>
        <taxon>Eukaryota</taxon>
        <taxon>Metazoa</taxon>
        <taxon>Ecdysozoa</taxon>
        <taxon>Arthropoda</taxon>
        <taxon>Chelicerata</taxon>
        <taxon>Arachnida</taxon>
        <taxon>Araneae</taxon>
        <taxon>Araneomorphae</taxon>
        <taxon>Entelegynae</taxon>
        <taxon>Araneoidea</taxon>
        <taxon>Araneidae</taxon>
        <taxon>Caerostris</taxon>
    </lineage>
</organism>
<dbReference type="AlphaFoldDB" id="A0AAV4MFF7"/>
<proteinExistence type="predicted"/>
<accession>A0AAV4MFF7</accession>
<name>A0AAV4MFF7_CAEEX</name>
<gene>
    <name evidence="2" type="ORF">CEXT_693471</name>
</gene>
<protein>
    <submittedName>
        <fullName evidence="2">Uncharacterized protein</fullName>
    </submittedName>
</protein>
<keyword evidence="3" id="KW-1185">Reference proteome</keyword>
<feature type="region of interest" description="Disordered" evidence="1">
    <location>
        <begin position="1"/>
        <end position="35"/>
    </location>
</feature>
<comment type="caution">
    <text evidence="2">The sequence shown here is derived from an EMBL/GenBank/DDBJ whole genome shotgun (WGS) entry which is preliminary data.</text>
</comment>
<reference evidence="2 3" key="1">
    <citation type="submission" date="2021-06" db="EMBL/GenBank/DDBJ databases">
        <title>Caerostris extrusa draft genome.</title>
        <authorList>
            <person name="Kono N."/>
            <person name="Arakawa K."/>
        </authorList>
    </citation>
    <scope>NUCLEOTIDE SEQUENCE [LARGE SCALE GENOMIC DNA]</scope>
</reference>
<sequence length="78" mass="8614">MVTGHCPRRILGGRGGAGLDKYPLRGTSRERKSPDALSLHDRQLLILLQRVQERAICSKDGGFWIICFCPPPPDVIAC</sequence>
<dbReference type="EMBL" id="BPLR01002064">
    <property type="protein sequence ID" value="GIX69554.1"/>
    <property type="molecule type" value="Genomic_DNA"/>
</dbReference>
<dbReference type="Proteomes" id="UP001054945">
    <property type="component" value="Unassembled WGS sequence"/>
</dbReference>
<evidence type="ECO:0000313" key="2">
    <source>
        <dbReference type="EMBL" id="GIX69554.1"/>
    </source>
</evidence>
<evidence type="ECO:0000313" key="3">
    <source>
        <dbReference type="Proteomes" id="UP001054945"/>
    </source>
</evidence>
<evidence type="ECO:0000256" key="1">
    <source>
        <dbReference type="SAM" id="MobiDB-lite"/>
    </source>
</evidence>